<dbReference type="Proteomes" id="UP001165160">
    <property type="component" value="Unassembled WGS sequence"/>
</dbReference>
<feature type="domain" description="Helicase ATP-binding" evidence="8">
    <location>
        <begin position="224"/>
        <end position="478"/>
    </location>
</feature>
<keyword evidence="3 5" id="KW-0067">ATP-binding</keyword>
<evidence type="ECO:0000256" key="1">
    <source>
        <dbReference type="ARBA" id="ARBA00022741"/>
    </source>
</evidence>
<feature type="compositionally biased region" description="Acidic residues" evidence="6">
    <location>
        <begin position="145"/>
        <end position="160"/>
    </location>
</feature>
<dbReference type="SMART" id="SM00487">
    <property type="entry name" value="DEXDc"/>
    <property type="match status" value="1"/>
</dbReference>
<comment type="similarity">
    <text evidence="5">Belongs to the DEAD box helicase family.</text>
</comment>
<evidence type="ECO:0000256" key="3">
    <source>
        <dbReference type="ARBA" id="ARBA00022840"/>
    </source>
</evidence>
<dbReference type="GO" id="GO:0005524">
    <property type="term" value="F:ATP binding"/>
    <property type="evidence" value="ECO:0007669"/>
    <property type="project" value="UniProtKB-UniRule"/>
</dbReference>
<comment type="function">
    <text evidence="5">RNA helicase.</text>
</comment>
<dbReference type="PANTHER" id="PTHR24031">
    <property type="entry name" value="RNA HELICASE"/>
    <property type="match status" value="1"/>
</dbReference>
<dbReference type="GO" id="GO:0003724">
    <property type="term" value="F:RNA helicase activity"/>
    <property type="evidence" value="ECO:0007669"/>
    <property type="project" value="UniProtKB-EC"/>
</dbReference>
<dbReference type="SUPFAM" id="SSF52540">
    <property type="entry name" value="P-loop containing nucleoside triphosphate hydrolases"/>
    <property type="match status" value="1"/>
</dbReference>
<dbReference type="InterPro" id="IPR001650">
    <property type="entry name" value="Helicase_C-like"/>
</dbReference>
<comment type="caution">
    <text evidence="9">The sequence shown here is derived from an EMBL/GenBank/DDBJ whole genome shotgun (WGS) entry which is preliminary data.</text>
</comment>
<feature type="region of interest" description="Disordered" evidence="6">
    <location>
        <begin position="485"/>
        <end position="516"/>
    </location>
</feature>
<feature type="compositionally biased region" description="Acidic residues" evidence="6">
    <location>
        <begin position="493"/>
        <end position="510"/>
    </location>
</feature>
<feature type="region of interest" description="Disordered" evidence="6">
    <location>
        <begin position="123"/>
        <end position="190"/>
    </location>
</feature>
<keyword evidence="1 5" id="KW-0547">Nucleotide-binding</keyword>
<sequence>MGFLINYASFLVTIVLYSLVLNISPTSSFIVPLPSKIAHRDQLQLDQKLPITRQVTRATLGSNHYVLYSSLSDDDRGDIDDDPVLAALLPLSNDKLKEELKERGIEAKGSKRKLAELLRDEILAEVDDDDDDDEEDQLPEKEFMEPLEGDEEDEEGDYEDSAYHDEDAPEGEEGEEDKKKPESEFQTSRRLLSSLPPSLKLYFKKNLKTNSLTPIQSQIFEHLFSEISQAPPFIVHSATGSGKTLGYLVPLLAFLGLWDSKSERLQKSRSRTNAPNALIVTPTSELAYQVSEVLKDLLAYIQTDASTNPVSRRKGRIDLKVAVITPPQNVHLLSTGSPSQTSDNGAGASNDATTSTIFIGSAKQVHGSLSRSTGGLSPTPPPLVDEFYKGVGFLVLDEVDRLLLNKKKKGKGMSRGGGKNSDLFEDGREREHEKPAAVLAANVAKYRMGRVVVVGASATVGRNVRREFCRVLGLKYMDPLVVRKASEQKDSEDGQEGGEEEGEGDMEETTTPEGRMVKIPDTVNHYFARFEGGGGGSGGGGGQLAGAAQVSQKLSDSENRRILLVLTKNCGLSVKDSVGALSFLNSKPKPCTLADARGDKSLSTFLAVTTEDMVRGLDLNVNTVIIVGKASGPDSYTHIAGRCGRAGEKGSVISVIGYEDSGRLVSWSNMLGIEFEGVEMDEITDDVR</sequence>
<name>A0A9W7FI19_9STRA</name>
<evidence type="ECO:0000259" key="7">
    <source>
        <dbReference type="PROSITE" id="PS50800"/>
    </source>
</evidence>
<feature type="region of interest" description="Disordered" evidence="6">
    <location>
        <begin position="408"/>
        <end position="429"/>
    </location>
</feature>
<dbReference type="PROSITE" id="PS51192">
    <property type="entry name" value="HELICASE_ATP_BIND_1"/>
    <property type="match status" value="1"/>
</dbReference>
<dbReference type="InterPro" id="IPR003034">
    <property type="entry name" value="SAP_dom"/>
</dbReference>
<evidence type="ECO:0000313" key="10">
    <source>
        <dbReference type="Proteomes" id="UP001165160"/>
    </source>
</evidence>
<keyword evidence="10" id="KW-1185">Reference proteome</keyword>
<keyword evidence="2 5" id="KW-0378">Hydrolase</keyword>
<reference evidence="10" key="1">
    <citation type="journal article" date="2023" name="Commun. Biol.">
        <title>Genome analysis of Parmales, the sister group of diatoms, reveals the evolutionary specialization of diatoms from phago-mixotrophs to photoautotrophs.</title>
        <authorList>
            <person name="Ban H."/>
            <person name="Sato S."/>
            <person name="Yoshikawa S."/>
            <person name="Yamada K."/>
            <person name="Nakamura Y."/>
            <person name="Ichinomiya M."/>
            <person name="Sato N."/>
            <person name="Blanc-Mathieu R."/>
            <person name="Endo H."/>
            <person name="Kuwata A."/>
            <person name="Ogata H."/>
        </authorList>
    </citation>
    <scope>NUCLEOTIDE SEQUENCE [LARGE SCALE GENOMIC DNA]</scope>
    <source>
        <strain evidence="10">NIES 3699</strain>
    </source>
</reference>
<dbReference type="AlphaFoldDB" id="A0A9W7FI19"/>
<keyword evidence="5" id="KW-0347">Helicase</keyword>
<protein>
    <recommendedName>
        <fullName evidence="5">ATP-dependent RNA helicase</fullName>
        <ecNumber evidence="5">3.6.4.13</ecNumber>
    </recommendedName>
</protein>
<evidence type="ECO:0000256" key="6">
    <source>
        <dbReference type="SAM" id="MobiDB-lite"/>
    </source>
</evidence>
<keyword evidence="4 5" id="KW-0694">RNA-binding</keyword>
<evidence type="ECO:0000259" key="8">
    <source>
        <dbReference type="PROSITE" id="PS51192"/>
    </source>
</evidence>
<dbReference type="GO" id="GO:0016787">
    <property type="term" value="F:hydrolase activity"/>
    <property type="evidence" value="ECO:0007669"/>
    <property type="project" value="UniProtKB-KW"/>
</dbReference>
<dbReference type="PROSITE" id="PS50800">
    <property type="entry name" value="SAP"/>
    <property type="match status" value="1"/>
</dbReference>
<evidence type="ECO:0000256" key="5">
    <source>
        <dbReference type="RuleBase" id="RU365068"/>
    </source>
</evidence>
<dbReference type="EC" id="3.6.4.13" evidence="5"/>
<evidence type="ECO:0000313" key="9">
    <source>
        <dbReference type="EMBL" id="GMI12413.1"/>
    </source>
</evidence>
<dbReference type="InterPro" id="IPR027417">
    <property type="entry name" value="P-loop_NTPase"/>
</dbReference>
<comment type="catalytic activity">
    <reaction evidence="5">
        <text>ATP + H2O = ADP + phosphate + H(+)</text>
        <dbReference type="Rhea" id="RHEA:13065"/>
        <dbReference type="ChEBI" id="CHEBI:15377"/>
        <dbReference type="ChEBI" id="CHEBI:15378"/>
        <dbReference type="ChEBI" id="CHEBI:30616"/>
        <dbReference type="ChEBI" id="CHEBI:43474"/>
        <dbReference type="ChEBI" id="CHEBI:456216"/>
        <dbReference type="EC" id="3.6.4.13"/>
    </reaction>
</comment>
<dbReference type="Pfam" id="PF00271">
    <property type="entry name" value="Helicase_C"/>
    <property type="match status" value="1"/>
</dbReference>
<gene>
    <name evidence="9" type="ORF">TrVE_jg10365</name>
</gene>
<evidence type="ECO:0000256" key="4">
    <source>
        <dbReference type="ARBA" id="ARBA00022884"/>
    </source>
</evidence>
<accession>A0A9W7FI19</accession>
<feature type="domain" description="SAP" evidence="7">
    <location>
        <begin position="88"/>
        <end position="122"/>
    </location>
</feature>
<dbReference type="InterPro" id="IPR014001">
    <property type="entry name" value="Helicase_ATP-bd"/>
</dbReference>
<evidence type="ECO:0000256" key="2">
    <source>
        <dbReference type="ARBA" id="ARBA00022801"/>
    </source>
</evidence>
<dbReference type="Pfam" id="PF00270">
    <property type="entry name" value="DEAD"/>
    <property type="match status" value="1"/>
</dbReference>
<proteinExistence type="inferred from homology"/>
<dbReference type="EMBL" id="BRXX01000446">
    <property type="protein sequence ID" value="GMI12413.1"/>
    <property type="molecule type" value="Genomic_DNA"/>
</dbReference>
<feature type="compositionally biased region" description="Acidic residues" evidence="6">
    <location>
        <begin position="123"/>
        <end position="137"/>
    </location>
</feature>
<comment type="domain">
    <text evidence="5">The Q motif is unique to and characteristic of the DEAD box family of RNA helicases and controls ATP binding and hydrolysis.</text>
</comment>
<dbReference type="Gene3D" id="3.40.50.300">
    <property type="entry name" value="P-loop containing nucleotide triphosphate hydrolases"/>
    <property type="match status" value="2"/>
</dbReference>
<organism evidence="9 10">
    <name type="scientific">Triparma verrucosa</name>
    <dbReference type="NCBI Taxonomy" id="1606542"/>
    <lineage>
        <taxon>Eukaryota</taxon>
        <taxon>Sar</taxon>
        <taxon>Stramenopiles</taxon>
        <taxon>Ochrophyta</taxon>
        <taxon>Bolidophyceae</taxon>
        <taxon>Parmales</taxon>
        <taxon>Triparmaceae</taxon>
        <taxon>Triparma</taxon>
    </lineage>
</organism>
<dbReference type="GO" id="GO:0003723">
    <property type="term" value="F:RNA binding"/>
    <property type="evidence" value="ECO:0007669"/>
    <property type="project" value="UniProtKB-UniRule"/>
</dbReference>
<dbReference type="InterPro" id="IPR011545">
    <property type="entry name" value="DEAD/DEAH_box_helicase_dom"/>
</dbReference>